<gene>
    <name evidence="3" type="ORF">GRI65_00190</name>
</gene>
<feature type="domain" description="VOC" evidence="2">
    <location>
        <begin position="7"/>
        <end position="149"/>
    </location>
</feature>
<dbReference type="RefSeq" id="WP_160754534.1">
    <property type="nucleotide sequence ID" value="NZ_WTYL01000001.1"/>
</dbReference>
<dbReference type="PANTHER" id="PTHR43048:SF3">
    <property type="entry name" value="METHYLMALONYL-COA EPIMERASE, MITOCHONDRIAL"/>
    <property type="match status" value="1"/>
</dbReference>
<evidence type="ECO:0000313" key="3">
    <source>
        <dbReference type="EMBL" id="MXP42869.1"/>
    </source>
</evidence>
<dbReference type="SUPFAM" id="SSF54593">
    <property type="entry name" value="Glyoxalase/Bleomycin resistance protein/Dihydroxybiphenyl dioxygenase"/>
    <property type="match status" value="1"/>
</dbReference>
<sequence>MPIIKGEIFQLAYVVEDLEAALDHWINILGVGPFFRFPLPLEFDWLELHGLRTQRHGVLAGVGLAQNGPLQIELIQPGPDPSPYRDFLEAGREGLHHLGIYAADYDAQMAAARAAGCSVAMEGELPLSRFAYLGTDEKFSGTMVELIEPQQAMIDLFAKIAEASVEWDGSDPIRSFG</sequence>
<dbReference type="Gene3D" id="3.10.180.10">
    <property type="entry name" value="2,3-Dihydroxybiphenyl 1,2-Dioxygenase, domain 1"/>
    <property type="match status" value="1"/>
</dbReference>
<dbReference type="GO" id="GO:0004493">
    <property type="term" value="F:methylmalonyl-CoA epimerase activity"/>
    <property type="evidence" value="ECO:0007669"/>
    <property type="project" value="TreeGrafter"/>
</dbReference>
<dbReference type="OrthoDB" id="9792173at2"/>
<dbReference type="Proteomes" id="UP000431922">
    <property type="component" value="Unassembled WGS sequence"/>
</dbReference>
<protein>
    <recommendedName>
        <fullName evidence="2">VOC domain-containing protein</fullName>
    </recommendedName>
</protein>
<accession>A0A845B5E8</accession>
<dbReference type="InterPro" id="IPR051785">
    <property type="entry name" value="MMCE/EMCE_epimerase"/>
</dbReference>
<dbReference type="AlphaFoldDB" id="A0A845B5E8"/>
<dbReference type="PROSITE" id="PS51819">
    <property type="entry name" value="VOC"/>
    <property type="match status" value="1"/>
</dbReference>
<dbReference type="GO" id="GO:0046872">
    <property type="term" value="F:metal ion binding"/>
    <property type="evidence" value="ECO:0007669"/>
    <property type="project" value="UniProtKB-KW"/>
</dbReference>
<evidence type="ECO:0000256" key="1">
    <source>
        <dbReference type="ARBA" id="ARBA00022723"/>
    </source>
</evidence>
<evidence type="ECO:0000313" key="4">
    <source>
        <dbReference type="Proteomes" id="UP000431922"/>
    </source>
</evidence>
<evidence type="ECO:0000259" key="2">
    <source>
        <dbReference type="PROSITE" id="PS51819"/>
    </source>
</evidence>
<dbReference type="InterPro" id="IPR029068">
    <property type="entry name" value="Glyas_Bleomycin-R_OHBP_Dase"/>
</dbReference>
<name>A0A845B5E8_9SPHN</name>
<keyword evidence="4" id="KW-1185">Reference proteome</keyword>
<keyword evidence="1" id="KW-0479">Metal-binding</keyword>
<organism evidence="3 4">
    <name type="scientific">Allopontixanthobacter sediminis</name>
    <dbReference type="NCBI Taxonomy" id="1689985"/>
    <lineage>
        <taxon>Bacteria</taxon>
        <taxon>Pseudomonadati</taxon>
        <taxon>Pseudomonadota</taxon>
        <taxon>Alphaproteobacteria</taxon>
        <taxon>Sphingomonadales</taxon>
        <taxon>Erythrobacteraceae</taxon>
        <taxon>Allopontixanthobacter</taxon>
    </lineage>
</organism>
<dbReference type="GO" id="GO:0046491">
    <property type="term" value="P:L-methylmalonyl-CoA metabolic process"/>
    <property type="evidence" value="ECO:0007669"/>
    <property type="project" value="TreeGrafter"/>
</dbReference>
<dbReference type="PANTHER" id="PTHR43048">
    <property type="entry name" value="METHYLMALONYL-COA EPIMERASE"/>
    <property type="match status" value="1"/>
</dbReference>
<comment type="caution">
    <text evidence="3">The sequence shown here is derived from an EMBL/GenBank/DDBJ whole genome shotgun (WGS) entry which is preliminary data.</text>
</comment>
<proteinExistence type="predicted"/>
<reference evidence="3 4" key="1">
    <citation type="submission" date="2019-12" db="EMBL/GenBank/DDBJ databases">
        <title>Genomic-based taxomic classification of the family Erythrobacteraceae.</title>
        <authorList>
            <person name="Xu L."/>
        </authorList>
    </citation>
    <scope>NUCLEOTIDE SEQUENCE [LARGE SCALE GENOMIC DNA]</scope>
    <source>
        <strain evidence="3 4">KCTC 42453</strain>
    </source>
</reference>
<dbReference type="InterPro" id="IPR037523">
    <property type="entry name" value="VOC_core"/>
</dbReference>
<dbReference type="EMBL" id="WTYL01000001">
    <property type="protein sequence ID" value="MXP42869.1"/>
    <property type="molecule type" value="Genomic_DNA"/>
</dbReference>
<dbReference type="Pfam" id="PF13669">
    <property type="entry name" value="Glyoxalase_4"/>
    <property type="match status" value="1"/>
</dbReference>